<evidence type="ECO:0000256" key="3">
    <source>
        <dbReference type="ARBA" id="ARBA00022980"/>
    </source>
</evidence>
<evidence type="ECO:0000256" key="5">
    <source>
        <dbReference type="ARBA" id="ARBA00035301"/>
    </source>
</evidence>
<name>A0ABN8YXL5_RANTA</name>
<dbReference type="PANTHER" id="PTHR21141:SF5">
    <property type="entry name" value="LARGE RIBOSOMAL SUBUNIT PROTEIN P2"/>
    <property type="match status" value="1"/>
</dbReference>
<dbReference type="PANTHER" id="PTHR21141">
    <property type="entry name" value="60S ACIDIC RIBOSOMAL PROTEIN FAMILY MEMBER"/>
    <property type="match status" value="1"/>
</dbReference>
<dbReference type="Proteomes" id="UP001176941">
    <property type="component" value="Chromosome 25"/>
</dbReference>
<feature type="non-terminal residue" evidence="7">
    <location>
        <position position="1"/>
    </location>
</feature>
<sequence length="63" mass="6855">GLTCKASLRYVTSYLLAARGGNSSPSFKDMEKILDGVCIQTDDDRLNKVSSELIGKNTEDVMV</sequence>
<evidence type="ECO:0000313" key="8">
    <source>
        <dbReference type="Proteomes" id="UP001176941"/>
    </source>
</evidence>
<evidence type="ECO:0000256" key="6">
    <source>
        <dbReference type="ARBA" id="ARBA00035443"/>
    </source>
</evidence>
<protein>
    <recommendedName>
        <fullName evidence="5">Large ribosomal subunit protein P2</fullName>
    </recommendedName>
    <alternativeName>
        <fullName evidence="6">60S acidic ribosomal protein P2</fullName>
    </alternativeName>
</protein>
<evidence type="ECO:0000256" key="4">
    <source>
        <dbReference type="ARBA" id="ARBA00023274"/>
    </source>
</evidence>
<dbReference type="Gene3D" id="1.10.10.1410">
    <property type="match status" value="1"/>
</dbReference>
<keyword evidence="4" id="KW-0687">Ribonucleoprotein</keyword>
<comment type="function">
    <text evidence="1">Plays an important role in the elongation step of protein synthesis.</text>
</comment>
<dbReference type="InterPro" id="IPR044076">
    <property type="entry name" value="Ribosomal_P2"/>
</dbReference>
<comment type="similarity">
    <text evidence="2">Belongs to the eukaryotic ribosomal protein P1/P2 family.</text>
</comment>
<evidence type="ECO:0000256" key="1">
    <source>
        <dbReference type="ARBA" id="ARBA00003362"/>
    </source>
</evidence>
<dbReference type="InterPro" id="IPR038716">
    <property type="entry name" value="P1/P2_N_sf"/>
</dbReference>
<dbReference type="CDD" id="cd05833">
    <property type="entry name" value="Ribosomal_P2"/>
    <property type="match status" value="1"/>
</dbReference>
<gene>
    <name evidence="7" type="ORF">MRATA1EN1_LOCUS15226</name>
</gene>
<evidence type="ECO:0000256" key="2">
    <source>
        <dbReference type="ARBA" id="ARBA00005436"/>
    </source>
</evidence>
<keyword evidence="8" id="KW-1185">Reference proteome</keyword>
<evidence type="ECO:0000313" key="7">
    <source>
        <dbReference type="EMBL" id="CAI9166264.1"/>
    </source>
</evidence>
<accession>A0ABN8YXL5</accession>
<keyword evidence="3" id="KW-0689">Ribosomal protein</keyword>
<dbReference type="EMBL" id="OX459961">
    <property type="protein sequence ID" value="CAI9166264.1"/>
    <property type="molecule type" value="Genomic_DNA"/>
</dbReference>
<proteinExistence type="inferred from homology"/>
<organism evidence="7 8">
    <name type="scientific">Rangifer tarandus platyrhynchus</name>
    <name type="common">Svalbard reindeer</name>
    <dbReference type="NCBI Taxonomy" id="3082113"/>
    <lineage>
        <taxon>Eukaryota</taxon>
        <taxon>Metazoa</taxon>
        <taxon>Chordata</taxon>
        <taxon>Craniata</taxon>
        <taxon>Vertebrata</taxon>
        <taxon>Euteleostomi</taxon>
        <taxon>Mammalia</taxon>
        <taxon>Eutheria</taxon>
        <taxon>Laurasiatheria</taxon>
        <taxon>Artiodactyla</taxon>
        <taxon>Ruminantia</taxon>
        <taxon>Pecora</taxon>
        <taxon>Cervidae</taxon>
        <taxon>Odocoileinae</taxon>
        <taxon>Rangifer</taxon>
    </lineage>
</organism>
<reference evidence="7" key="1">
    <citation type="submission" date="2023-04" db="EMBL/GenBank/DDBJ databases">
        <authorList>
            <consortium name="ELIXIR-Norway"/>
        </authorList>
    </citation>
    <scope>NUCLEOTIDE SEQUENCE [LARGE SCALE GENOMIC DNA]</scope>
</reference>